<keyword evidence="8" id="KW-1185">Reference proteome</keyword>
<dbReference type="Proteomes" id="UP000474967">
    <property type="component" value="Unassembled WGS sequence"/>
</dbReference>
<dbReference type="AlphaFoldDB" id="A0A6L9XV96"/>
<dbReference type="InterPro" id="IPR015813">
    <property type="entry name" value="Pyrv/PenolPyrv_kinase-like_dom"/>
</dbReference>
<dbReference type="Pfam" id="PF03328">
    <property type="entry name" value="HpcH_HpaI"/>
    <property type="match status" value="1"/>
</dbReference>
<dbReference type="InterPro" id="IPR040442">
    <property type="entry name" value="Pyrv_kinase-like_dom_sf"/>
</dbReference>
<comment type="caution">
    <text evidence="7">The sequence shown here is derived from an EMBL/GenBank/DDBJ whole genome shotgun (WGS) entry which is preliminary data.</text>
</comment>
<dbReference type="InterPro" id="IPR005000">
    <property type="entry name" value="Aldolase/citrate-lyase_domain"/>
</dbReference>
<reference evidence="7 8" key="1">
    <citation type="journal article" date="2014" name="J. Microbiol.">
        <title>Diaminobutyricibacter tongyongensis gen. nov., sp. nov. and Homoserinibacter gongjuensis gen. nov., sp. nov. belong to the family Microbacteriaceae.</title>
        <authorList>
            <person name="Kim S.J."/>
            <person name="Ahn J.H."/>
            <person name="Weon H.Y."/>
            <person name="Hamada M."/>
            <person name="Suzuki K."/>
            <person name="Kwon S.W."/>
        </authorList>
    </citation>
    <scope>NUCLEOTIDE SEQUENCE [LARGE SCALE GENOMIC DNA]</scope>
    <source>
        <strain evidence="7 8">NBRC 108724</strain>
    </source>
</reference>
<dbReference type="Gene3D" id="3.20.20.60">
    <property type="entry name" value="Phosphoenolpyruvate-binding domains"/>
    <property type="match status" value="1"/>
</dbReference>
<evidence type="ECO:0000256" key="2">
    <source>
        <dbReference type="ARBA" id="ARBA00022723"/>
    </source>
</evidence>
<dbReference type="PANTHER" id="PTHR32308">
    <property type="entry name" value="LYASE BETA SUBUNIT, PUTATIVE (AFU_ORTHOLOGUE AFUA_4G13030)-RELATED"/>
    <property type="match status" value="1"/>
</dbReference>
<evidence type="ECO:0000313" key="8">
    <source>
        <dbReference type="Proteomes" id="UP000474967"/>
    </source>
</evidence>
<feature type="domain" description="HpcH/HpaI aldolase/citrate lyase" evidence="6">
    <location>
        <begin position="9"/>
        <end position="227"/>
    </location>
</feature>
<comment type="cofactor">
    <cofactor evidence="1">
        <name>Mg(2+)</name>
        <dbReference type="ChEBI" id="CHEBI:18420"/>
    </cofactor>
</comment>
<dbReference type="GO" id="GO:0016829">
    <property type="term" value="F:lyase activity"/>
    <property type="evidence" value="ECO:0007669"/>
    <property type="project" value="UniProtKB-KW"/>
</dbReference>
<dbReference type="InterPro" id="IPR011206">
    <property type="entry name" value="Citrate_lyase_beta/mcl1/mcl2"/>
</dbReference>
<dbReference type="SUPFAM" id="SSF51621">
    <property type="entry name" value="Phosphoenolpyruvate/pyruvate domain"/>
    <property type="match status" value="1"/>
</dbReference>
<dbReference type="GO" id="GO:0006107">
    <property type="term" value="P:oxaloacetate metabolic process"/>
    <property type="evidence" value="ECO:0007669"/>
    <property type="project" value="TreeGrafter"/>
</dbReference>
<evidence type="ECO:0000256" key="4">
    <source>
        <dbReference type="PIRSR" id="PIRSR015582-1"/>
    </source>
</evidence>
<evidence type="ECO:0000256" key="1">
    <source>
        <dbReference type="ARBA" id="ARBA00001946"/>
    </source>
</evidence>
<gene>
    <name evidence="7" type="ORF">G3T36_05590</name>
</gene>
<keyword evidence="7" id="KW-0456">Lyase</keyword>
<proteinExistence type="predicted"/>
<evidence type="ECO:0000259" key="6">
    <source>
        <dbReference type="Pfam" id="PF03328"/>
    </source>
</evidence>
<feature type="binding site" evidence="4">
    <location>
        <position position="131"/>
    </location>
    <ligand>
        <name>substrate</name>
    </ligand>
</feature>
<organism evidence="7 8">
    <name type="scientific">Leifsonia tongyongensis</name>
    <dbReference type="NCBI Taxonomy" id="1268043"/>
    <lineage>
        <taxon>Bacteria</taxon>
        <taxon>Bacillati</taxon>
        <taxon>Actinomycetota</taxon>
        <taxon>Actinomycetes</taxon>
        <taxon>Micrococcales</taxon>
        <taxon>Microbacteriaceae</taxon>
        <taxon>Leifsonia</taxon>
    </lineage>
</organism>
<protein>
    <submittedName>
        <fullName evidence="7">CoA ester lyase</fullName>
    </submittedName>
</protein>
<name>A0A6L9XV96_9MICO</name>
<feature type="binding site" evidence="4">
    <location>
        <position position="70"/>
    </location>
    <ligand>
        <name>substrate</name>
    </ligand>
</feature>
<evidence type="ECO:0000256" key="3">
    <source>
        <dbReference type="ARBA" id="ARBA00022842"/>
    </source>
</evidence>
<accession>A0A6L9XV96</accession>
<evidence type="ECO:0000256" key="5">
    <source>
        <dbReference type="PIRSR" id="PIRSR015582-2"/>
    </source>
</evidence>
<dbReference type="PIRSF" id="PIRSF015582">
    <property type="entry name" value="Cit_lyase_B"/>
    <property type="match status" value="1"/>
</dbReference>
<feature type="binding site" evidence="5">
    <location>
        <position position="158"/>
    </location>
    <ligand>
        <name>Mg(2+)</name>
        <dbReference type="ChEBI" id="CHEBI:18420"/>
    </ligand>
</feature>
<evidence type="ECO:0000313" key="7">
    <source>
        <dbReference type="EMBL" id="NEN05339.1"/>
    </source>
</evidence>
<dbReference type="PANTHER" id="PTHR32308:SF0">
    <property type="entry name" value="HPCH_HPAI ALDOLASE_CITRATE LYASE DOMAIN-CONTAINING PROTEIN"/>
    <property type="match status" value="1"/>
</dbReference>
<keyword evidence="2 5" id="KW-0479">Metal-binding</keyword>
<feature type="binding site" evidence="5">
    <location>
        <position position="131"/>
    </location>
    <ligand>
        <name>Mg(2+)</name>
        <dbReference type="ChEBI" id="CHEBI:18420"/>
    </ligand>
</feature>
<keyword evidence="3 5" id="KW-0460">Magnesium</keyword>
<dbReference type="EMBL" id="JAAGWY010000001">
    <property type="protein sequence ID" value="NEN05339.1"/>
    <property type="molecule type" value="Genomic_DNA"/>
</dbReference>
<sequence length="298" mass="31511">MTEALRAARSFLFVPGDRPERVGRALTSEADAVIIDLEDAVRADRKQAARSVVRTLRTGPGGRPPLVLVRVNAFGSPEFADDVAASLEGGAAALMIPKFVPGRQADQVDEALSAIEQAHGESTAPVVGLIESAAGVLGLSSQVTLPARFSRLAFGAADYYADLRLSYQPSGTHTELAMTTLVVASAAQGLAAPLASPHFALDDAAGLVAASRHARDLGFGGALCIHPAQLHTVNEQFGPHEAQRLWAQHVADAWDDPANRGRGAIRVDDQLVDEAIVRRARQILRELEIAEANEEGQA</sequence>
<dbReference type="GO" id="GO:0000287">
    <property type="term" value="F:magnesium ion binding"/>
    <property type="evidence" value="ECO:0007669"/>
    <property type="project" value="TreeGrafter"/>
</dbReference>